<evidence type="ECO:0000259" key="1">
    <source>
        <dbReference type="Pfam" id="PF08148"/>
    </source>
</evidence>
<dbReference type="EMBL" id="JAULJE010000003">
    <property type="protein sequence ID" value="KAK1345406.1"/>
    <property type="molecule type" value="Genomic_DNA"/>
</dbReference>
<evidence type="ECO:0000313" key="3">
    <source>
        <dbReference type="Proteomes" id="UP001177744"/>
    </source>
</evidence>
<reference evidence="2" key="1">
    <citation type="submission" date="2023-06" db="EMBL/GenBank/DDBJ databases">
        <title>Reference genome for the Northern bat (Eptesicus nilssonii), a most northern bat species.</title>
        <authorList>
            <person name="Laine V.N."/>
            <person name="Pulliainen A.T."/>
            <person name="Lilley T.M."/>
        </authorList>
    </citation>
    <scope>NUCLEOTIDE SEQUENCE</scope>
    <source>
        <strain evidence="2">BLF_Eptnil</strain>
        <tissue evidence="2">Kidney</tissue>
    </source>
</reference>
<dbReference type="Pfam" id="PF08148">
    <property type="entry name" value="DSHCT"/>
    <property type="match status" value="1"/>
</dbReference>
<dbReference type="AlphaFoldDB" id="A0AA40LT90"/>
<evidence type="ECO:0000313" key="2">
    <source>
        <dbReference type="EMBL" id="KAK1345406.1"/>
    </source>
</evidence>
<feature type="domain" description="ATP-dependent RNA helicase Ski2/MTR4 C-terminal" evidence="1">
    <location>
        <begin position="6"/>
        <end position="42"/>
    </location>
</feature>
<comment type="caution">
    <text evidence="2">The sequence shown here is derived from an EMBL/GenBank/DDBJ whole genome shotgun (WGS) entry which is preliminary data.</text>
</comment>
<dbReference type="Gene3D" id="1.10.3380.30">
    <property type="match status" value="1"/>
</dbReference>
<gene>
    <name evidence="2" type="ORF">QTO34_014119</name>
</gene>
<protein>
    <recommendedName>
        <fullName evidence="1">ATP-dependent RNA helicase Ski2/MTR4 C-terminal domain-containing protein</fullName>
    </recommendedName>
</protein>
<sequence length="60" mass="6617">MSPFCPGSIIRCMRRLEELLRQMCQAAKAIGNTELENKFAEAPAPHCPLGGHKRPLVAVK</sequence>
<organism evidence="2 3">
    <name type="scientific">Cnephaeus nilssonii</name>
    <name type="common">Northern bat</name>
    <name type="synonym">Eptesicus nilssonii</name>
    <dbReference type="NCBI Taxonomy" id="3371016"/>
    <lineage>
        <taxon>Eukaryota</taxon>
        <taxon>Metazoa</taxon>
        <taxon>Chordata</taxon>
        <taxon>Craniata</taxon>
        <taxon>Vertebrata</taxon>
        <taxon>Euteleostomi</taxon>
        <taxon>Mammalia</taxon>
        <taxon>Eutheria</taxon>
        <taxon>Laurasiatheria</taxon>
        <taxon>Chiroptera</taxon>
        <taxon>Yangochiroptera</taxon>
        <taxon>Vespertilionidae</taxon>
        <taxon>Cnephaeus</taxon>
    </lineage>
</organism>
<dbReference type="InterPro" id="IPR012961">
    <property type="entry name" value="Ski2/MTR4_C"/>
</dbReference>
<proteinExistence type="predicted"/>
<keyword evidence="3" id="KW-1185">Reference proteome</keyword>
<dbReference type="Proteomes" id="UP001177744">
    <property type="component" value="Unassembled WGS sequence"/>
</dbReference>
<accession>A0AA40LT90</accession>
<name>A0AA40LT90_CNENI</name>